<dbReference type="Proteomes" id="UP000009168">
    <property type="component" value="Unassembled WGS sequence"/>
</dbReference>
<proteinExistence type="predicted"/>
<dbReference type="KEGG" id="tet:TTHERM_000790889"/>
<dbReference type="RefSeq" id="XP_012656074.1">
    <property type="nucleotide sequence ID" value="XM_012800620.1"/>
</dbReference>
<dbReference type="InParanoid" id="W7X1D4"/>
<reference evidence="2" key="1">
    <citation type="journal article" date="2006" name="PLoS Biol.">
        <title>Macronuclear genome sequence of the ciliate Tetrahymena thermophila, a model eukaryote.</title>
        <authorList>
            <person name="Eisen J.A."/>
            <person name="Coyne R.S."/>
            <person name="Wu M."/>
            <person name="Wu D."/>
            <person name="Thiagarajan M."/>
            <person name="Wortman J.R."/>
            <person name="Badger J.H."/>
            <person name="Ren Q."/>
            <person name="Amedeo P."/>
            <person name="Jones K.M."/>
            <person name="Tallon L.J."/>
            <person name="Delcher A.L."/>
            <person name="Salzberg S.L."/>
            <person name="Silva J.C."/>
            <person name="Haas B.J."/>
            <person name="Majoros W.H."/>
            <person name="Farzad M."/>
            <person name="Carlton J.M."/>
            <person name="Smith R.K. Jr."/>
            <person name="Garg J."/>
            <person name="Pearlman R.E."/>
            <person name="Karrer K.M."/>
            <person name="Sun L."/>
            <person name="Manning G."/>
            <person name="Elde N.C."/>
            <person name="Turkewitz A.P."/>
            <person name="Asai D.J."/>
            <person name="Wilkes D.E."/>
            <person name="Wang Y."/>
            <person name="Cai H."/>
            <person name="Collins K."/>
            <person name="Stewart B.A."/>
            <person name="Lee S.R."/>
            <person name="Wilamowska K."/>
            <person name="Weinberg Z."/>
            <person name="Ruzzo W.L."/>
            <person name="Wloga D."/>
            <person name="Gaertig J."/>
            <person name="Frankel J."/>
            <person name="Tsao C.-C."/>
            <person name="Gorovsky M.A."/>
            <person name="Keeling P.J."/>
            <person name="Waller R.F."/>
            <person name="Patron N.J."/>
            <person name="Cherry J.M."/>
            <person name="Stover N.A."/>
            <person name="Krieger C.J."/>
            <person name="del Toro C."/>
            <person name="Ryder H.F."/>
            <person name="Williamson S.C."/>
            <person name="Barbeau R.A."/>
            <person name="Hamilton E.P."/>
            <person name="Orias E."/>
        </authorList>
    </citation>
    <scope>NUCLEOTIDE SEQUENCE [LARGE SCALE GENOMIC DNA]</scope>
    <source>
        <strain evidence="2">SB210</strain>
    </source>
</reference>
<protein>
    <submittedName>
        <fullName evidence="1">Uncharacterized protein</fullName>
    </submittedName>
</protein>
<keyword evidence="2" id="KW-1185">Reference proteome</keyword>
<dbReference type="GeneID" id="24440697"/>
<dbReference type="AlphaFoldDB" id="W7X1D4"/>
<evidence type="ECO:0000313" key="2">
    <source>
        <dbReference type="Proteomes" id="UP000009168"/>
    </source>
</evidence>
<gene>
    <name evidence="1" type="ORF">TTHERM_000790889</name>
</gene>
<name>W7X1D4_TETTS</name>
<accession>W7X1D4</accession>
<organism evidence="1 2">
    <name type="scientific">Tetrahymena thermophila (strain SB210)</name>
    <dbReference type="NCBI Taxonomy" id="312017"/>
    <lineage>
        <taxon>Eukaryota</taxon>
        <taxon>Sar</taxon>
        <taxon>Alveolata</taxon>
        <taxon>Ciliophora</taxon>
        <taxon>Intramacronucleata</taxon>
        <taxon>Oligohymenophorea</taxon>
        <taxon>Hymenostomatida</taxon>
        <taxon>Tetrahymenina</taxon>
        <taxon>Tetrahymenidae</taxon>
        <taxon>Tetrahymena</taxon>
    </lineage>
</organism>
<evidence type="ECO:0000313" key="1">
    <source>
        <dbReference type="EMBL" id="EWS71402.1"/>
    </source>
</evidence>
<dbReference type="EMBL" id="GG662316">
    <property type="protein sequence ID" value="EWS71402.1"/>
    <property type="molecule type" value="Genomic_DNA"/>
</dbReference>
<sequence>MLPYQSQEMSVSKNQQINQTSKFFLALKP</sequence>